<dbReference type="GO" id="GO:0005524">
    <property type="term" value="F:ATP binding"/>
    <property type="evidence" value="ECO:0007669"/>
    <property type="project" value="UniProtKB-UniRule"/>
</dbReference>
<protein>
    <recommendedName>
        <fullName evidence="7">Shikimate kinase</fullName>
        <shortName evidence="7">SK</shortName>
        <ecNumber evidence="7">2.7.1.71</ecNumber>
    </recommendedName>
</protein>
<dbReference type="InterPro" id="IPR000623">
    <property type="entry name" value="Shikimate_kinase/TSH1"/>
</dbReference>
<dbReference type="PANTHER" id="PTHR21087">
    <property type="entry name" value="SHIKIMATE KINASE"/>
    <property type="match status" value="1"/>
</dbReference>
<dbReference type="EC" id="2.7.1.71" evidence="7"/>
<dbReference type="Proteomes" id="UP000481964">
    <property type="component" value="Unassembled WGS sequence"/>
</dbReference>
<dbReference type="Pfam" id="PF01202">
    <property type="entry name" value="SKI"/>
    <property type="match status" value="1"/>
</dbReference>
<evidence type="ECO:0000313" key="8">
    <source>
        <dbReference type="EMBL" id="MSC56410.1"/>
    </source>
</evidence>
<evidence type="ECO:0000313" key="13">
    <source>
        <dbReference type="Proteomes" id="UP000481964"/>
    </source>
</evidence>
<feature type="binding site" evidence="7">
    <location>
        <position position="83"/>
    </location>
    <ligand>
        <name>substrate</name>
    </ligand>
</feature>
<dbReference type="GO" id="GO:0005829">
    <property type="term" value="C:cytosol"/>
    <property type="evidence" value="ECO:0007669"/>
    <property type="project" value="TreeGrafter"/>
</dbReference>
<reference evidence="11 12" key="1">
    <citation type="submission" date="2018-08" db="EMBL/GenBank/DDBJ databases">
        <title>A genome reference for cultivated species of the human gut microbiota.</title>
        <authorList>
            <person name="Zou Y."/>
            <person name="Xue W."/>
            <person name="Luo G."/>
        </authorList>
    </citation>
    <scope>NUCLEOTIDE SEQUENCE [LARGE SCALE GENOMIC DNA]</scope>
    <source>
        <strain evidence="10 11">AF36-7BH</strain>
        <strain evidence="9 12">AM37-3BH</strain>
    </source>
</reference>
<dbReference type="UniPathway" id="UPA00053">
    <property type="reaction ID" value="UER00088"/>
</dbReference>
<evidence type="ECO:0000313" key="9">
    <source>
        <dbReference type="EMBL" id="RHC14301.1"/>
    </source>
</evidence>
<dbReference type="GO" id="GO:0004765">
    <property type="term" value="F:shikimate kinase activity"/>
    <property type="evidence" value="ECO:0007669"/>
    <property type="project" value="UniProtKB-UniRule"/>
</dbReference>
<dbReference type="Proteomes" id="UP000285844">
    <property type="component" value="Unassembled WGS sequence"/>
</dbReference>
<dbReference type="EMBL" id="WKRD01000002">
    <property type="protein sequence ID" value="MSC56410.1"/>
    <property type="molecule type" value="Genomic_DNA"/>
</dbReference>
<keyword evidence="4 7" id="KW-0418">Kinase</keyword>
<keyword evidence="6 7" id="KW-0057">Aromatic amino acid biosynthesis</keyword>
<accession>A0A413YYZ2</accession>
<dbReference type="RefSeq" id="WP_118344468.1">
    <property type="nucleotide sequence ID" value="NZ_DAWECG010000004.1"/>
</dbReference>
<feature type="binding site" evidence="7">
    <location>
        <position position="157"/>
    </location>
    <ligand>
        <name>ATP</name>
        <dbReference type="ChEBI" id="CHEBI:30616"/>
    </ligand>
</feature>
<comment type="similarity">
    <text evidence="7">Belongs to the shikimate kinase family.</text>
</comment>
<evidence type="ECO:0000256" key="3">
    <source>
        <dbReference type="ARBA" id="ARBA00022741"/>
    </source>
</evidence>
<dbReference type="InterPro" id="IPR027417">
    <property type="entry name" value="P-loop_NTPase"/>
</dbReference>
<keyword evidence="7" id="KW-0460">Magnesium</keyword>
<keyword evidence="7" id="KW-0479">Metal-binding</keyword>
<evidence type="ECO:0000313" key="12">
    <source>
        <dbReference type="Proteomes" id="UP000285844"/>
    </source>
</evidence>
<keyword evidence="1 7" id="KW-0028">Amino-acid biosynthesis</keyword>
<reference evidence="8 13" key="2">
    <citation type="journal article" date="2019" name="Nat. Med.">
        <title>A library of human gut bacterial isolates paired with longitudinal multiomics data enables mechanistic microbiome research.</title>
        <authorList>
            <person name="Poyet M."/>
            <person name="Groussin M."/>
            <person name="Gibbons S.M."/>
            <person name="Avila-Pacheco J."/>
            <person name="Jiang X."/>
            <person name="Kearney S.M."/>
            <person name="Perrotta A.R."/>
            <person name="Berdy B."/>
            <person name="Zhao S."/>
            <person name="Lieberman T.D."/>
            <person name="Swanson P.K."/>
            <person name="Smith M."/>
            <person name="Roesemann S."/>
            <person name="Alexander J.E."/>
            <person name="Rich S.A."/>
            <person name="Livny J."/>
            <person name="Vlamakis H."/>
            <person name="Clish C."/>
            <person name="Bullock K."/>
            <person name="Deik A."/>
            <person name="Scott J."/>
            <person name="Pierce K.A."/>
            <person name="Xavier R.J."/>
            <person name="Alm E.J."/>
        </authorList>
    </citation>
    <scope>NUCLEOTIDE SEQUENCE [LARGE SCALE GENOMIC DNA]</scope>
    <source>
        <strain evidence="8 13">BIOML-A1</strain>
    </source>
</reference>
<evidence type="ECO:0000256" key="7">
    <source>
        <dbReference type="HAMAP-Rule" id="MF_00109"/>
    </source>
</evidence>
<dbReference type="PANTHER" id="PTHR21087:SF16">
    <property type="entry name" value="SHIKIMATE KINASE 1, CHLOROPLASTIC"/>
    <property type="match status" value="1"/>
</dbReference>
<dbReference type="CDD" id="cd00464">
    <property type="entry name" value="SK"/>
    <property type="match status" value="1"/>
</dbReference>
<dbReference type="Proteomes" id="UP000285201">
    <property type="component" value="Unassembled WGS sequence"/>
</dbReference>
<comment type="caution">
    <text evidence="9">The sequence shown here is derived from an EMBL/GenBank/DDBJ whole genome shotgun (WGS) entry which is preliminary data.</text>
</comment>
<dbReference type="PRINTS" id="PR01100">
    <property type="entry name" value="SHIKIMTKNASE"/>
</dbReference>
<dbReference type="GO" id="GO:0000287">
    <property type="term" value="F:magnesium ion binding"/>
    <property type="evidence" value="ECO:0007669"/>
    <property type="project" value="UniProtKB-UniRule"/>
</dbReference>
<dbReference type="EMBL" id="QROY01000001">
    <property type="protein sequence ID" value="RHL72482.1"/>
    <property type="molecule type" value="Genomic_DNA"/>
</dbReference>
<dbReference type="Gene3D" id="3.40.50.300">
    <property type="entry name" value="P-loop containing nucleotide triphosphate hydrolases"/>
    <property type="match status" value="1"/>
</dbReference>
<feature type="binding site" evidence="7">
    <location>
        <position position="121"/>
    </location>
    <ligand>
        <name>ATP</name>
        <dbReference type="ChEBI" id="CHEBI:30616"/>
    </ligand>
</feature>
<evidence type="ECO:0000256" key="5">
    <source>
        <dbReference type="ARBA" id="ARBA00022840"/>
    </source>
</evidence>
<evidence type="ECO:0000256" key="1">
    <source>
        <dbReference type="ARBA" id="ARBA00022605"/>
    </source>
</evidence>
<feature type="binding site" evidence="7">
    <location>
        <begin position="14"/>
        <end position="19"/>
    </location>
    <ligand>
        <name>ATP</name>
        <dbReference type="ChEBI" id="CHEBI:30616"/>
    </ligand>
</feature>
<feature type="binding site" evidence="7">
    <location>
        <position position="18"/>
    </location>
    <ligand>
        <name>Mg(2+)</name>
        <dbReference type="ChEBI" id="CHEBI:18420"/>
    </ligand>
</feature>
<keyword evidence="7" id="KW-0963">Cytoplasm</keyword>
<evidence type="ECO:0000256" key="6">
    <source>
        <dbReference type="ARBA" id="ARBA00023141"/>
    </source>
</evidence>
<feature type="binding site" evidence="7">
    <location>
        <position position="140"/>
    </location>
    <ligand>
        <name>substrate</name>
    </ligand>
</feature>
<comment type="subcellular location">
    <subcellularLocation>
        <location evidence="7">Cytoplasm</location>
    </subcellularLocation>
</comment>
<feature type="binding site" evidence="7">
    <location>
        <position position="60"/>
    </location>
    <ligand>
        <name>substrate</name>
    </ligand>
</feature>
<feature type="binding site" evidence="7">
    <location>
        <position position="36"/>
    </location>
    <ligand>
        <name>substrate</name>
    </ligand>
</feature>
<proteinExistence type="inferred from homology"/>
<gene>
    <name evidence="7" type="primary">aroK</name>
    <name evidence="10" type="ORF">DW007_01085</name>
    <name evidence="9" type="ORF">DW858_04480</name>
    <name evidence="8" type="ORF">GKE48_02930</name>
</gene>
<dbReference type="EMBL" id="QSHM01000003">
    <property type="protein sequence ID" value="RHC14301.1"/>
    <property type="molecule type" value="Genomic_DNA"/>
</dbReference>
<dbReference type="HAMAP" id="MF_00109">
    <property type="entry name" value="Shikimate_kinase"/>
    <property type="match status" value="1"/>
</dbReference>
<keyword evidence="3 7" id="KW-0547">Nucleotide-binding</keyword>
<sequence>MNRKNNIILIGFMGSGKTTFGRWITRTHNMEFLDTDEYIENKYNKLIKDIFRDSGEETFRDMETQAIKELAQVCDNCVISVGGGLPVREVNRSLLKELGIVVYLEASVDELVKRLSKDTSRPLLAGGNLREKIESLMTAREALYKDAADVIVKTDGRRFEDMYADIVSAVNIGIMED</sequence>
<dbReference type="GO" id="GO:0008652">
    <property type="term" value="P:amino acid biosynthetic process"/>
    <property type="evidence" value="ECO:0007669"/>
    <property type="project" value="UniProtKB-KW"/>
</dbReference>
<comment type="catalytic activity">
    <reaction evidence="7">
        <text>shikimate + ATP = 3-phosphoshikimate + ADP + H(+)</text>
        <dbReference type="Rhea" id="RHEA:13121"/>
        <dbReference type="ChEBI" id="CHEBI:15378"/>
        <dbReference type="ChEBI" id="CHEBI:30616"/>
        <dbReference type="ChEBI" id="CHEBI:36208"/>
        <dbReference type="ChEBI" id="CHEBI:145989"/>
        <dbReference type="ChEBI" id="CHEBI:456216"/>
        <dbReference type="EC" id="2.7.1.71"/>
    </reaction>
</comment>
<dbReference type="SUPFAM" id="SSF52540">
    <property type="entry name" value="P-loop containing nucleoside triphosphate hydrolases"/>
    <property type="match status" value="1"/>
</dbReference>
<comment type="subunit">
    <text evidence="7">Monomer.</text>
</comment>
<keyword evidence="5 7" id="KW-0067">ATP-binding</keyword>
<evidence type="ECO:0000256" key="4">
    <source>
        <dbReference type="ARBA" id="ARBA00022777"/>
    </source>
</evidence>
<dbReference type="GO" id="GO:0009423">
    <property type="term" value="P:chorismate biosynthetic process"/>
    <property type="evidence" value="ECO:0007669"/>
    <property type="project" value="UniProtKB-UniRule"/>
</dbReference>
<comment type="function">
    <text evidence="7">Catalyzes the specific phosphorylation of the 3-hydroxyl group of shikimic acid using ATP as a cosubstrate.</text>
</comment>
<dbReference type="InterPro" id="IPR031322">
    <property type="entry name" value="Shikimate/glucono_kinase"/>
</dbReference>
<name>A0A413YYZ2_9FIRM</name>
<evidence type="ECO:0000256" key="2">
    <source>
        <dbReference type="ARBA" id="ARBA00022679"/>
    </source>
</evidence>
<keyword evidence="2 7" id="KW-0808">Transferase</keyword>
<comment type="cofactor">
    <cofactor evidence="7">
        <name>Mg(2+)</name>
        <dbReference type="ChEBI" id="CHEBI:18420"/>
    </cofactor>
    <text evidence="7">Binds 1 Mg(2+) ion per subunit.</text>
</comment>
<dbReference type="GO" id="GO:0009073">
    <property type="term" value="P:aromatic amino acid family biosynthetic process"/>
    <property type="evidence" value="ECO:0007669"/>
    <property type="project" value="UniProtKB-KW"/>
</dbReference>
<organism evidence="9 12">
    <name type="scientific">Lachnospira eligens</name>
    <dbReference type="NCBI Taxonomy" id="39485"/>
    <lineage>
        <taxon>Bacteria</taxon>
        <taxon>Bacillati</taxon>
        <taxon>Bacillota</taxon>
        <taxon>Clostridia</taxon>
        <taxon>Lachnospirales</taxon>
        <taxon>Lachnospiraceae</taxon>
        <taxon>Lachnospira</taxon>
    </lineage>
</organism>
<dbReference type="AlphaFoldDB" id="A0A413YYZ2"/>
<evidence type="ECO:0000313" key="11">
    <source>
        <dbReference type="Proteomes" id="UP000285201"/>
    </source>
</evidence>
<comment type="pathway">
    <text evidence="7">Metabolic intermediate biosynthesis; chorismate biosynthesis; chorismate from D-erythrose 4-phosphate and phosphoenolpyruvate: step 5/7.</text>
</comment>
<evidence type="ECO:0000313" key="10">
    <source>
        <dbReference type="EMBL" id="RHL72482.1"/>
    </source>
</evidence>